<evidence type="ECO:0000313" key="1">
    <source>
        <dbReference type="EMBL" id="KKN17930.1"/>
    </source>
</evidence>
<accession>A0A0F9NEH9</accession>
<dbReference type="AlphaFoldDB" id="A0A0F9NEH9"/>
<dbReference type="EMBL" id="LAZR01003474">
    <property type="protein sequence ID" value="KKN17930.1"/>
    <property type="molecule type" value="Genomic_DNA"/>
</dbReference>
<proteinExistence type="predicted"/>
<gene>
    <name evidence="1" type="ORF">LCGC14_0960760</name>
</gene>
<sequence length="71" mass="7879">MHFKLKFDTDNDAFATDWQNEVTAILQDVAEAIEGGCLSSSIHDSNGNTVGRFFATLETPYAVQFRPADPR</sequence>
<organism evidence="1">
    <name type="scientific">marine sediment metagenome</name>
    <dbReference type="NCBI Taxonomy" id="412755"/>
    <lineage>
        <taxon>unclassified sequences</taxon>
        <taxon>metagenomes</taxon>
        <taxon>ecological metagenomes</taxon>
    </lineage>
</organism>
<comment type="caution">
    <text evidence="1">The sequence shown here is derived from an EMBL/GenBank/DDBJ whole genome shotgun (WGS) entry which is preliminary data.</text>
</comment>
<protein>
    <submittedName>
        <fullName evidence="1">Uncharacterized protein</fullName>
    </submittedName>
</protein>
<name>A0A0F9NEH9_9ZZZZ</name>
<reference evidence="1" key="1">
    <citation type="journal article" date="2015" name="Nature">
        <title>Complex archaea that bridge the gap between prokaryotes and eukaryotes.</title>
        <authorList>
            <person name="Spang A."/>
            <person name="Saw J.H."/>
            <person name="Jorgensen S.L."/>
            <person name="Zaremba-Niedzwiedzka K."/>
            <person name="Martijn J."/>
            <person name="Lind A.E."/>
            <person name="van Eijk R."/>
            <person name="Schleper C."/>
            <person name="Guy L."/>
            <person name="Ettema T.J."/>
        </authorList>
    </citation>
    <scope>NUCLEOTIDE SEQUENCE</scope>
</reference>